<dbReference type="PANTHER" id="PTHR46796:SF12">
    <property type="entry name" value="HTH-TYPE DNA-BINDING TRANSCRIPTIONAL ACTIVATOR EUTR"/>
    <property type="match status" value="1"/>
</dbReference>
<dbReference type="GO" id="GO:0043565">
    <property type="term" value="F:sequence-specific DNA binding"/>
    <property type="evidence" value="ECO:0007669"/>
    <property type="project" value="InterPro"/>
</dbReference>
<evidence type="ECO:0000256" key="2">
    <source>
        <dbReference type="ARBA" id="ARBA00023125"/>
    </source>
</evidence>
<keyword evidence="2" id="KW-0238">DNA-binding</keyword>
<feature type="domain" description="HTH araC/xylS-type" evidence="4">
    <location>
        <begin position="236"/>
        <end position="335"/>
    </location>
</feature>
<protein>
    <recommendedName>
        <fullName evidence="4">HTH araC/xylS-type domain-containing protein</fullName>
    </recommendedName>
</protein>
<evidence type="ECO:0000259" key="4">
    <source>
        <dbReference type="PROSITE" id="PS01124"/>
    </source>
</evidence>
<evidence type="ECO:0000313" key="5">
    <source>
        <dbReference type="EMBL" id="EXU79776.1"/>
    </source>
</evidence>
<proteinExistence type="predicted"/>
<dbReference type="Pfam" id="PF12833">
    <property type="entry name" value="HTH_18"/>
    <property type="match status" value="1"/>
</dbReference>
<keyword evidence="1" id="KW-0805">Transcription regulation</keyword>
<keyword evidence="6" id="KW-1185">Reference proteome</keyword>
<reference evidence="5 6" key="1">
    <citation type="submission" date="2014-01" db="EMBL/GenBank/DDBJ databases">
        <title>Interspecies Systems Biology Uncovers Metabolites Affecting C. elegans Gene Expression and Life History Traits.</title>
        <authorList>
            <person name="Watson E."/>
            <person name="Macneil L.T."/>
            <person name="Ritter A.D."/>
            <person name="Yilmaz L.S."/>
            <person name="Rosebrock A.P."/>
            <person name="Caudy A.A."/>
            <person name="Walhout A.J."/>
        </authorList>
    </citation>
    <scope>NUCLEOTIDE SEQUENCE [LARGE SCALE GENOMIC DNA]</scope>
    <source>
        <strain evidence="5 6">DA1877</strain>
    </source>
</reference>
<evidence type="ECO:0000256" key="3">
    <source>
        <dbReference type="ARBA" id="ARBA00023163"/>
    </source>
</evidence>
<comment type="caution">
    <text evidence="5">The sequence shown here is derived from an EMBL/GenBank/DDBJ whole genome shotgun (WGS) entry which is preliminary data.</text>
</comment>
<organism evidence="5 6">
    <name type="scientific">Comamonas aquatica DA1877</name>
    <dbReference type="NCBI Taxonomy" id="1457173"/>
    <lineage>
        <taxon>Bacteria</taxon>
        <taxon>Pseudomonadati</taxon>
        <taxon>Pseudomonadota</taxon>
        <taxon>Betaproteobacteria</taxon>
        <taxon>Burkholderiales</taxon>
        <taxon>Comamonadaceae</taxon>
        <taxon>Comamonas</taxon>
    </lineage>
</organism>
<gene>
    <name evidence="5" type="ORF">AX13_03690</name>
</gene>
<dbReference type="PROSITE" id="PS01124">
    <property type="entry name" value="HTH_ARAC_FAMILY_2"/>
    <property type="match status" value="1"/>
</dbReference>
<dbReference type="Proteomes" id="UP000020766">
    <property type="component" value="Unassembled WGS sequence"/>
</dbReference>
<dbReference type="InterPro" id="IPR009057">
    <property type="entry name" value="Homeodomain-like_sf"/>
</dbReference>
<dbReference type="SUPFAM" id="SSF46689">
    <property type="entry name" value="Homeodomain-like"/>
    <property type="match status" value="2"/>
</dbReference>
<accession>A0A014MDG5</accession>
<dbReference type="PATRIC" id="fig|1457173.3.peg.2405"/>
<dbReference type="InterPro" id="IPR018060">
    <property type="entry name" value="HTH_AraC"/>
</dbReference>
<evidence type="ECO:0000313" key="6">
    <source>
        <dbReference type="Proteomes" id="UP000020766"/>
    </source>
</evidence>
<evidence type="ECO:0000256" key="1">
    <source>
        <dbReference type="ARBA" id="ARBA00023015"/>
    </source>
</evidence>
<dbReference type="AlphaFoldDB" id="A0A014MDG5"/>
<dbReference type="SMART" id="SM00342">
    <property type="entry name" value="HTH_ARAC"/>
    <property type="match status" value="1"/>
</dbReference>
<sequence length="340" mass="37617">MSELVSNIADFASGLRTLHVPDIECSLQPMGREYIVGDRAVTPATDVLLGQMEVMRVEEGLVLYRTTAKDLCTMRTSNLLYPGLKIVLLLEGESEIAYGELRLRLRAGVPAQCAAVVALARTERFMRQWREGRRERKLVLTLSPQWLQAAGIAQGTMQDFLGRHLAHVAWQPSARALAIADQLHRGRALPAHLQRLWHHSRCLDLVLEALASVDLPPDAVRAAPRGMPPRLHLRLAALRDWLMTPAADGMDTTAIARHAGISRAHLQRHFPAVAEGQSLGQFVRAQRLLRARHGLEQGQLSVAKAAQLAGYRSSTHFAAVFFQHFGLRPSQAKPVLPGRV</sequence>
<dbReference type="RefSeq" id="WP_051519546.1">
    <property type="nucleotide sequence ID" value="NZ_JBOK01000013.1"/>
</dbReference>
<dbReference type="GO" id="GO:0003700">
    <property type="term" value="F:DNA-binding transcription factor activity"/>
    <property type="evidence" value="ECO:0007669"/>
    <property type="project" value="InterPro"/>
</dbReference>
<dbReference type="EMBL" id="JBOK01000013">
    <property type="protein sequence ID" value="EXU79776.1"/>
    <property type="molecule type" value="Genomic_DNA"/>
</dbReference>
<dbReference type="PANTHER" id="PTHR46796">
    <property type="entry name" value="HTH-TYPE TRANSCRIPTIONAL ACTIVATOR RHAS-RELATED"/>
    <property type="match status" value="1"/>
</dbReference>
<keyword evidence="3" id="KW-0804">Transcription</keyword>
<dbReference type="InterPro" id="IPR050204">
    <property type="entry name" value="AraC_XylS_family_regulators"/>
</dbReference>
<dbReference type="Gene3D" id="1.10.10.60">
    <property type="entry name" value="Homeodomain-like"/>
    <property type="match status" value="1"/>
</dbReference>
<name>A0A014MDG5_9BURK</name>